<feature type="domain" description="Helicase C-terminal" evidence="10">
    <location>
        <begin position="334"/>
        <end position="483"/>
    </location>
</feature>
<feature type="compositionally biased region" description="Low complexity" evidence="8">
    <location>
        <begin position="578"/>
        <end position="592"/>
    </location>
</feature>
<keyword evidence="4 6" id="KW-0067">ATP-binding</keyword>
<dbReference type="InterPro" id="IPR001650">
    <property type="entry name" value="Helicase_C-like"/>
</dbReference>
<reference evidence="11 12" key="1">
    <citation type="submission" date="2019-07" db="EMBL/GenBank/DDBJ databases">
        <authorList>
            <person name="Friedrich A."/>
            <person name="Schacherer J."/>
        </authorList>
    </citation>
    <scope>NUCLEOTIDE SEQUENCE [LARGE SCALE GENOMIC DNA]</scope>
</reference>
<dbReference type="InterPro" id="IPR014001">
    <property type="entry name" value="Helicase_ATP-bd"/>
</dbReference>
<dbReference type="PROSITE" id="PS00039">
    <property type="entry name" value="DEAD_ATP_HELICASE"/>
    <property type="match status" value="1"/>
</dbReference>
<dbReference type="EMBL" id="CABFWN010000003">
    <property type="protein sequence ID" value="VUG18093.1"/>
    <property type="molecule type" value="Genomic_DNA"/>
</dbReference>
<sequence length="687" mass="77666">MTSFHLVRFNAALLGKGFSEFRYLGLRVNPISRRWNSTAIEGDQKAPIASDLIAPTLKVDDSKLHPNVKSSFKKIGDTFTEVQKECLNKFSDSNDGIVVRAKTGTGKTFGFGLPIIENMVSQFSEKDLNGRSKRPPNNTLVNSVIFSPTRDLATQTFNALRKLWNGAVSFNTSTDLLLVMGQTARRENLRPFKARRNVPRIVIATPGRFADLFESEESFRSGFKHLNNIVIDEADELLNSNFREATIDLIKALKENRQVPPEDSKDQRNVKTMMFSATINDDVIHLAKHAVGPDFPFIDIVDNGCEVNENITQELIHSGSIFQSYAAALQFINDNDKVIPNFKAIVFDSTVVGVDFAHSLTGHVLERGLPKYVLHGKLTQGKRNSQERLFRNAKRGVLFASNVAARGMDFPNVTHVIQIGISNEIESYTHRIGRTARAGKKGKALLIATDPEMCYVDAIEKLGNNFTLNSKYEPDPEFLTKVNEAAEELDAGQLTFSKLAFYSSIPKSLKNYNIENFAKDCSKFFTDLSGDEGRQPHMSADRARRMGLDTRMISRYFDLGRSGFGGFRNSGRNERNNYGRNNYGKSNYGRNNYGRDSDGRNNYGRNNYGRNNYGRNNYGRNNYGRDNSYDKDGERSEYGKRDGSRYGSRSGRSDGYNRDQRYNRDGQENGYRNRSSRDNEKEQEDFF</sequence>
<keyword evidence="5 7" id="KW-0694">RNA-binding</keyword>
<dbReference type="GO" id="GO:0003724">
    <property type="term" value="F:RNA helicase activity"/>
    <property type="evidence" value="ECO:0007669"/>
    <property type="project" value="UniProtKB-EC"/>
</dbReference>
<dbReference type="SMART" id="SM00490">
    <property type="entry name" value="HELICc"/>
    <property type="match status" value="1"/>
</dbReference>
<dbReference type="InterPro" id="IPR027417">
    <property type="entry name" value="P-loop_NTPase"/>
</dbReference>
<dbReference type="PROSITE" id="PS51192">
    <property type="entry name" value="HELICASE_ATP_BIND_1"/>
    <property type="match status" value="1"/>
</dbReference>
<dbReference type="CDD" id="cd18787">
    <property type="entry name" value="SF2_C_DEAD"/>
    <property type="match status" value="1"/>
</dbReference>
<dbReference type="GO" id="GO:0003723">
    <property type="term" value="F:RNA binding"/>
    <property type="evidence" value="ECO:0007669"/>
    <property type="project" value="UniProtKB-UniRule"/>
</dbReference>
<feature type="region of interest" description="Disordered" evidence="8">
    <location>
        <begin position="568"/>
        <end position="687"/>
    </location>
</feature>
<dbReference type="AlphaFoldDB" id="A0A7D9CY80"/>
<dbReference type="InterPro" id="IPR000629">
    <property type="entry name" value="RNA-helicase_DEAD-box_CS"/>
</dbReference>
<dbReference type="Pfam" id="PF00271">
    <property type="entry name" value="Helicase_C"/>
    <property type="match status" value="1"/>
</dbReference>
<evidence type="ECO:0000313" key="12">
    <source>
        <dbReference type="Proteomes" id="UP000478008"/>
    </source>
</evidence>
<comment type="catalytic activity">
    <reaction evidence="7">
        <text>ATP + H2O = ADP + phosphate + H(+)</text>
        <dbReference type="Rhea" id="RHEA:13065"/>
        <dbReference type="ChEBI" id="CHEBI:15377"/>
        <dbReference type="ChEBI" id="CHEBI:15378"/>
        <dbReference type="ChEBI" id="CHEBI:30616"/>
        <dbReference type="ChEBI" id="CHEBI:43474"/>
        <dbReference type="ChEBI" id="CHEBI:456216"/>
        <dbReference type="EC" id="3.6.4.13"/>
    </reaction>
</comment>
<organism evidence="11 12">
    <name type="scientific">Dekkera bruxellensis</name>
    <name type="common">Brettanomyces custersii</name>
    <dbReference type="NCBI Taxonomy" id="5007"/>
    <lineage>
        <taxon>Eukaryota</taxon>
        <taxon>Fungi</taxon>
        <taxon>Dikarya</taxon>
        <taxon>Ascomycota</taxon>
        <taxon>Saccharomycotina</taxon>
        <taxon>Pichiomycetes</taxon>
        <taxon>Pichiales</taxon>
        <taxon>Pichiaceae</taxon>
        <taxon>Brettanomyces</taxon>
    </lineage>
</organism>
<evidence type="ECO:0000256" key="4">
    <source>
        <dbReference type="ARBA" id="ARBA00022840"/>
    </source>
</evidence>
<comment type="similarity">
    <text evidence="6">Belongs to the DEAD box helicase family.</text>
</comment>
<evidence type="ECO:0000259" key="10">
    <source>
        <dbReference type="PROSITE" id="PS51194"/>
    </source>
</evidence>
<dbReference type="Gene3D" id="3.40.50.300">
    <property type="entry name" value="P-loop containing nucleotide triphosphate hydrolases"/>
    <property type="match status" value="2"/>
</dbReference>
<evidence type="ECO:0000313" key="11">
    <source>
        <dbReference type="EMBL" id="VUG18093.1"/>
    </source>
</evidence>
<accession>A0A7D9CY80</accession>
<feature type="compositionally biased region" description="Basic and acidic residues" evidence="8">
    <location>
        <begin position="651"/>
        <end position="667"/>
    </location>
</feature>
<evidence type="ECO:0000256" key="5">
    <source>
        <dbReference type="ARBA" id="ARBA00022884"/>
    </source>
</evidence>
<feature type="compositionally biased region" description="Low complexity" evidence="8">
    <location>
        <begin position="600"/>
        <end position="626"/>
    </location>
</feature>
<keyword evidence="2 6" id="KW-0378">Hydrolase</keyword>
<keyword evidence="3 6" id="KW-0347">Helicase</keyword>
<evidence type="ECO:0000256" key="3">
    <source>
        <dbReference type="ARBA" id="ARBA00022806"/>
    </source>
</evidence>
<keyword evidence="1 6" id="KW-0547">Nucleotide-binding</keyword>
<evidence type="ECO:0000259" key="9">
    <source>
        <dbReference type="PROSITE" id="PS51192"/>
    </source>
</evidence>
<evidence type="ECO:0000256" key="1">
    <source>
        <dbReference type="ARBA" id="ARBA00022741"/>
    </source>
</evidence>
<dbReference type="EC" id="3.6.4.13" evidence="7"/>
<gene>
    <name evidence="11" type="ORF">DEBR0S3_02124G</name>
</gene>
<comment type="function">
    <text evidence="7">RNA helicase.</text>
</comment>
<protein>
    <recommendedName>
        <fullName evidence="7">ATP-dependent RNA helicase</fullName>
        <ecNumber evidence="7">3.6.4.13</ecNumber>
    </recommendedName>
</protein>
<keyword evidence="12" id="KW-1185">Reference proteome</keyword>
<dbReference type="GO" id="GO:0016787">
    <property type="term" value="F:hydrolase activity"/>
    <property type="evidence" value="ECO:0007669"/>
    <property type="project" value="UniProtKB-KW"/>
</dbReference>
<evidence type="ECO:0000256" key="8">
    <source>
        <dbReference type="SAM" id="MobiDB-lite"/>
    </source>
</evidence>
<dbReference type="SUPFAM" id="SSF52540">
    <property type="entry name" value="P-loop containing nucleoside triphosphate hydrolases"/>
    <property type="match status" value="1"/>
</dbReference>
<evidence type="ECO:0000256" key="7">
    <source>
        <dbReference type="RuleBase" id="RU365068"/>
    </source>
</evidence>
<dbReference type="PANTHER" id="PTHR24031">
    <property type="entry name" value="RNA HELICASE"/>
    <property type="match status" value="1"/>
</dbReference>
<dbReference type="InterPro" id="IPR011545">
    <property type="entry name" value="DEAD/DEAH_box_helicase_dom"/>
</dbReference>
<dbReference type="Pfam" id="PF00270">
    <property type="entry name" value="DEAD"/>
    <property type="match status" value="1"/>
</dbReference>
<evidence type="ECO:0000256" key="2">
    <source>
        <dbReference type="ARBA" id="ARBA00022801"/>
    </source>
</evidence>
<evidence type="ECO:0000256" key="6">
    <source>
        <dbReference type="RuleBase" id="RU000492"/>
    </source>
</evidence>
<dbReference type="SMART" id="SM00487">
    <property type="entry name" value="DEXDc"/>
    <property type="match status" value="1"/>
</dbReference>
<dbReference type="Proteomes" id="UP000478008">
    <property type="component" value="Unassembled WGS sequence"/>
</dbReference>
<feature type="compositionally biased region" description="Basic and acidic residues" evidence="8">
    <location>
        <begin position="627"/>
        <end position="644"/>
    </location>
</feature>
<name>A0A7D9CY80_DEKBR</name>
<proteinExistence type="inferred from homology"/>
<dbReference type="GO" id="GO:0005524">
    <property type="term" value="F:ATP binding"/>
    <property type="evidence" value="ECO:0007669"/>
    <property type="project" value="UniProtKB-UniRule"/>
</dbReference>
<feature type="domain" description="Helicase ATP-binding" evidence="9">
    <location>
        <begin position="88"/>
        <end position="297"/>
    </location>
</feature>
<comment type="domain">
    <text evidence="7">The Q motif is unique to and characteristic of the DEAD box family of RNA helicases and controls ATP binding and hydrolysis.</text>
</comment>
<dbReference type="PROSITE" id="PS51194">
    <property type="entry name" value="HELICASE_CTER"/>
    <property type="match status" value="1"/>
</dbReference>